<feature type="region of interest" description="Disordered" evidence="1">
    <location>
        <begin position="329"/>
        <end position="380"/>
    </location>
</feature>
<protein>
    <submittedName>
        <fullName evidence="2">Uncharacterized protein</fullName>
    </submittedName>
</protein>
<feature type="compositionally biased region" description="Low complexity" evidence="1">
    <location>
        <begin position="113"/>
        <end position="124"/>
    </location>
</feature>
<sequence length="616" mass="66186">MEHSPKLPLHPVSGSQQNSAMAPTPKSHSKIPTQPSSPLKEVRATLCTTALSASTQHANASSSLEKTHRSRIPSYKLSPSKTSTNLVTPKKFPTSRPSSPVTVVKTMMSGRPSSALSKSTTLTKNETNRPTTPLKFELQHIDGSLDQNGHFTPITPPTPGSTHGGKTGSVKMGRNVVSPTPTKKQTVHDGSMLGGMPLSPSKSSPIKSVAWLGGDVPKQTSTHTRRTSSISTTTSSPSNRLTRIPTITSRSTFVTSSDPVERPRAPIRTSTTIPPPSFDLPIPPKTTTPPDTIMTSHGRKTSDGNTPSRSIVLPGNLLHKTISLAKVDMGPQRRPTRTNSITNTPTTHTKSRVPVPSSTKYISSTPLPKSARKPIYGATPRIPSIFSTPLTTKPPTKPPTPAPINSLLYKPILHPRSPFGSEVDEITKAYEPNNTTTAPTRAQKRKTQSSHISEIKDMKAWEGRIANAQYVSEMVHGWNNVDIQHRNMASSEPEVISPTTTTTSSPTTPTPPPNNSPSPSHTPPNPQPLHFLRVPTTHACLPETPPSKKVARGKVGAKRDVVHTPSRITATALDRAIDRHIEEEVCEGRDFTQSGQRLSDLLERRGGGAGIGVVGV</sequence>
<feature type="compositionally biased region" description="Pro residues" evidence="1">
    <location>
        <begin position="508"/>
        <end position="527"/>
    </location>
</feature>
<feature type="region of interest" description="Disordered" evidence="1">
    <location>
        <begin position="539"/>
        <end position="558"/>
    </location>
</feature>
<gene>
    <name evidence="2" type="ORF">P280DRAFT_524072</name>
</gene>
<evidence type="ECO:0000313" key="2">
    <source>
        <dbReference type="EMBL" id="KAF2634469.1"/>
    </source>
</evidence>
<feature type="compositionally biased region" description="Low complexity" evidence="1">
    <location>
        <begin position="497"/>
        <end position="507"/>
    </location>
</feature>
<organism evidence="2 3">
    <name type="scientific">Massarina eburnea CBS 473.64</name>
    <dbReference type="NCBI Taxonomy" id="1395130"/>
    <lineage>
        <taxon>Eukaryota</taxon>
        <taxon>Fungi</taxon>
        <taxon>Dikarya</taxon>
        <taxon>Ascomycota</taxon>
        <taxon>Pezizomycotina</taxon>
        <taxon>Dothideomycetes</taxon>
        <taxon>Pleosporomycetidae</taxon>
        <taxon>Pleosporales</taxon>
        <taxon>Massarineae</taxon>
        <taxon>Massarinaceae</taxon>
        <taxon>Massarina</taxon>
    </lineage>
</organism>
<feature type="region of interest" description="Disordered" evidence="1">
    <location>
        <begin position="53"/>
        <end position="130"/>
    </location>
</feature>
<feature type="compositionally biased region" description="Low complexity" evidence="1">
    <location>
        <begin position="227"/>
        <end position="238"/>
    </location>
</feature>
<dbReference type="EMBL" id="MU006825">
    <property type="protein sequence ID" value="KAF2634469.1"/>
    <property type="molecule type" value="Genomic_DNA"/>
</dbReference>
<dbReference type="Proteomes" id="UP000799753">
    <property type="component" value="Unassembled WGS sequence"/>
</dbReference>
<evidence type="ECO:0000256" key="1">
    <source>
        <dbReference type="SAM" id="MobiDB-lite"/>
    </source>
</evidence>
<name>A0A6A6RG81_9PLEO</name>
<feature type="region of interest" description="Disordered" evidence="1">
    <location>
        <begin position="154"/>
        <end position="312"/>
    </location>
</feature>
<dbReference type="OrthoDB" id="3801143at2759"/>
<feature type="region of interest" description="Disordered" evidence="1">
    <location>
        <begin position="1"/>
        <end position="40"/>
    </location>
</feature>
<feature type="compositionally biased region" description="Polar residues" evidence="1">
    <location>
        <begin position="239"/>
        <end position="258"/>
    </location>
</feature>
<feature type="region of interest" description="Disordered" evidence="1">
    <location>
        <begin position="491"/>
        <end position="531"/>
    </location>
</feature>
<accession>A0A6A6RG81</accession>
<dbReference type="AlphaFoldDB" id="A0A6A6RG81"/>
<feature type="compositionally biased region" description="Polar residues" evidence="1">
    <location>
        <begin position="356"/>
        <end position="367"/>
    </location>
</feature>
<evidence type="ECO:0000313" key="3">
    <source>
        <dbReference type="Proteomes" id="UP000799753"/>
    </source>
</evidence>
<reference evidence="2" key="1">
    <citation type="journal article" date="2020" name="Stud. Mycol.">
        <title>101 Dothideomycetes genomes: a test case for predicting lifestyles and emergence of pathogens.</title>
        <authorList>
            <person name="Haridas S."/>
            <person name="Albert R."/>
            <person name="Binder M."/>
            <person name="Bloem J."/>
            <person name="Labutti K."/>
            <person name="Salamov A."/>
            <person name="Andreopoulos B."/>
            <person name="Baker S."/>
            <person name="Barry K."/>
            <person name="Bills G."/>
            <person name="Bluhm B."/>
            <person name="Cannon C."/>
            <person name="Castanera R."/>
            <person name="Culley D."/>
            <person name="Daum C."/>
            <person name="Ezra D."/>
            <person name="Gonzalez J."/>
            <person name="Henrissat B."/>
            <person name="Kuo A."/>
            <person name="Liang C."/>
            <person name="Lipzen A."/>
            <person name="Lutzoni F."/>
            <person name="Magnuson J."/>
            <person name="Mondo S."/>
            <person name="Nolan M."/>
            <person name="Ohm R."/>
            <person name="Pangilinan J."/>
            <person name="Park H.-J."/>
            <person name="Ramirez L."/>
            <person name="Alfaro M."/>
            <person name="Sun H."/>
            <person name="Tritt A."/>
            <person name="Yoshinaga Y."/>
            <person name="Zwiers L.-H."/>
            <person name="Turgeon B."/>
            <person name="Goodwin S."/>
            <person name="Spatafora J."/>
            <person name="Crous P."/>
            <person name="Grigoriev I."/>
        </authorList>
    </citation>
    <scope>NUCLEOTIDE SEQUENCE</scope>
    <source>
        <strain evidence="2">CBS 473.64</strain>
    </source>
</reference>
<feature type="compositionally biased region" description="Low complexity" evidence="1">
    <location>
        <begin position="337"/>
        <end position="348"/>
    </location>
</feature>
<feature type="region of interest" description="Disordered" evidence="1">
    <location>
        <begin position="430"/>
        <end position="451"/>
    </location>
</feature>
<proteinExistence type="predicted"/>
<feature type="compositionally biased region" description="Pro residues" evidence="1">
    <location>
        <begin position="273"/>
        <end position="287"/>
    </location>
</feature>
<feature type="compositionally biased region" description="Low complexity" evidence="1">
    <location>
        <begin position="199"/>
        <end position="208"/>
    </location>
</feature>
<feature type="compositionally biased region" description="Polar residues" evidence="1">
    <location>
        <begin position="77"/>
        <end position="87"/>
    </location>
</feature>
<keyword evidence="3" id="KW-1185">Reference proteome</keyword>